<sequence length="104" mass="11695">MAGISLKSNHLLIDSSIVASVLADEVQVNLVYYPERNTILIAAKSKVFFEKMHQEAHWMTLKTKNAKGDKSLAIHEILIDNDLDDEDRELDFEVKSTGIIAINL</sequence>
<protein>
    <recommendedName>
        <fullName evidence="3">PIN domain-containing protein</fullName>
    </recommendedName>
</protein>
<keyword evidence="2" id="KW-1185">Reference proteome</keyword>
<comment type="caution">
    <text evidence="1">The sequence shown here is derived from an EMBL/GenBank/DDBJ whole genome shotgun (WGS) entry which is preliminary data.</text>
</comment>
<proteinExistence type="predicted"/>
<evidence type="ECO:0008006" key="3">
    <source>
        <dbReference type="Google" id="ProtNLM"/>
    </source>
</evidence>
<reference evidence="1 2" key="1">
    <citation type="submission" date="2023-12" db="EMBL/GenBank/DDBJ databases">
        <title>Novel species of the genus Arcicella isolated from rivers.</title>
        <authorList>
            <person name="Lu H."/>
        </authorList>
    </citation>
    <scope>NUCLEOTIDE SEQUENCE [LARGE SCALE GENOMIC DNA]</scope>
    <source>
        <strain evidence="1 2">KCTC 23307</strain>
    </source>
</reference>
<dbReference type="Proteomes" id="UP001302949">
    <property type="component" value="Unassembled WGS sequence"/>
</dbReference>
<evidence type="ECO:0000313" key="1">
    <source>
        <dbReference type="EMBL" id="MEA5138653.1"/>
    </source>
</evidence>
<evidence type="ECO:0000313" key="2">
    <source>
        <dbReference type="Proteomes" id="UP001302949"/>
    </source>
</evidence>
<gene>
    <name evidence="1" type="ORF">VB248_05905</name>
</gene>
<name>A0ABU5Q7C0_9BACT</name>
<dbReference type="RefSeq" id="WP_323295820.1">
    <property type="nucleotide sequence ID" value="NZ_JAYFUM010000006.1"/>
</dbReference>
<dbReference type="EMBL" id="JAYFUM010000006">
    <property type="protein sequence ID" value="MEA5138653.1"/>
    <property type="molecule type" value="Genomic_DNA"/>
</dbReference>
<accession>A0ABU5Q7C0</accession>
<organism evidence="1 2">
    <name type="scientific">Arcicella rigui</name>
    <dbReference type="NCBI Taxonomy" id="797020"/>
    <lineage>
        <taxon>Bacteria</taxon>
        <taxon>Pseudomonadati</taxon>
        <taxon>Bacteroidota</taxon>
        <taxon>Cytophagia</taxon>
        <taxon>Cytophagales</taxon>
        <taxon>Flectobacillaceae</taxon>
        <taxon>Arcicella</taxon>
    </lineage>
</organism>